<keyword evidence="2" id="KW-1185">Reference proteome</keyword>
<gene>
    <name evidence="1" type="ORF">ACFPN2_08535</name>
</gene>
<dbReference type="Proteomes" id="UP001595904">
    <property type="component" value="Unassembled WGS sequence"/>
</dbReference>
<dbReference type="Pfam" id="PF20043">
    <property type="entry name" value="DUF6445"/>
    <property type="match status" value="1"/>
</dbReference>
<dbReference type="RefSeq" id="WP_380596186.1">
    <property type="nucleotide sequence ID" value="NZ_JBHSDU010000003.1"/>
</dbReference>
<protein>
    <submittedName>
        <fullName evidence="1">DUF6445 family protein</fullName>
    </submittedName>
</protein>
<evidence type="ECO:0000313" key="2">
    <source>
        <dbReference type="Proteomes" id="UP001595904"/>
    </source>
</evidence>
<organism evidence="1 2">
    <name type="scientific">Steroidobacter flavus</name>
    <dbReference type="NCBI Taxonomy" id="1842136"/>
    <lineage>
        <taxon>Bacteria</taxon>
        <taxon>Pseudomonadati</taxon>
        <taxon>Pseudomonadota</taxon>
        <taxon>Gammaproteobacteria</taxon>
        <taxon>Steroidobacterales</taxon>
        <taxon>Steroidobacteraceae</taxon>
        <taxon>Steroidobacter</taxon>
    </lineage>
</organism>
<comment type="caution">
    <text evidence="1">The sequence shown here is derived from an EMBL/GenBank/DDBJ whole genome shotgun (WGS) entry which is preliminary data.</text>
</comment>
<dbReference type="EMBL" id="JBHSDU010000003">
    <property type="protein sequence ID" value="MFC4309123.1"/>
    <property type="molecule type" value="Genomic_DNA"/>
</dbReference>
<evidence type="ECO:0000313" key="1">
    <source>
        <dbReference type="EMBL" id="MFC4309123.1"/>
    </source>
</evidence>
<dbReference type="InterPro" id="IPR045617">
    <property type="entry name" value="DUF6445"/>
</dbReference>
<reference evidence="2" key="1">
    <citation type="journal article" date="2019" name="Int. J. Syst. Evol. Microbiol.">
        <title>The Global Catalogue of Microorganisms (GCM) 10K type strain sequencing project: providing services to taxonomists for standard genome sequencing and annotation.</title>
        <authorList>
            <consortium name="The Broad Institute Genomics Platform"/>
            <consortium name="The Broad Institute Genome Sequencing Center for Infectious Disease"/>
            <person name="Wu L."/>
            <person name="Ma J."/>
        </authorList>
    </citation>
    <scope>NUCLEOTIDE SEQUENCE [LARGE SCALE GENOMIC DNA]</scope>
    <source>
        <strain evidence="2">CGMCC 1.10759</strain>
    </source>
</reference>
<sequence length="231" mass="25770">MILDLHSQLRIEKLTLGREGAPLVVIDNFIADPERLVKKAATAPFASGGQYYPGIRVKAPPSYEHFLVTHLPELVGEYFGLTSPSLRLSMCHYSLVTTPPAELSLLQRLPHVDSLAPEGLATIHYLFRENHGGTAFYRHRSTGYEYLDRERGPVYSRALDSECAGPDRPASEYINGDTALFEEIARAEGVFNRMLVYRRNSLHSGSIDRAFVPDPNPRTGRLSINCFVDPA</sequence>
<proteinExistence type="predicted"/>
<name>A0ABV8SQ93_9GAMM</name>
<accession>A0ABV8SQ93</accession>